<comment type="caution">
    <text evidence="2">The sequence shown here is derived from an EMBL/GenBank/DDBJ whole genome shotgun (WGS) entry which is preliminary data.</text>
</comment>
<dbReference type="Gene3D" id="3.10.450.50">
    <property type="match status" value="1"/>
</dbReference>
<evidence type="ECO:0000259" key="1">
    <source>
        <dbReference type="Pfam" id="PF12680"/>
    </source>
</evidence>
<organism evidence="2 3">
    <name type="scientific">Arachnia propionica</name>
    <dbReference type="NCBI Taxonomy" id="1750"/>
    <lineage>
        <taxon>Bacteria</taxon>
        <taxon>Bacillati</taxon>
        <taxon>Actinomycetota</taxon>
        <taxon>Actinomycetes</taxon>
        <taxon>Propionibacteriales</taxon>
        <taxon>Propionibacteriaceae</taxon>
        <taxon>Arachnia</taxon>
    </lineage>
</organism>
<dbReference type="Proteomes" id="UP000280819">
    <property type="component" value="Unassembled WGS sequence"/>
</dbReference>
<proteinExistence type="predicted"/>
<dbReference type="InterPro" id="IPR037401">
    <property type="entry name" value="SnoaL-like"/>
</dbReference>
<dbReference type="Pfam" id="PF12680">
    <property type="entry name" value="SnoaL_2"/>
    <property type="match status" value="1"/>
</dbReference>
<feature type="domain" description="SnoaL-like" evidence="1">
    <location>
        <begin position="11"/>
        <end position="115"/>
    </location>
</feature>
<dbReference type="EMBL" id="RQZG01000003">
    <property type="protein sequence ID" value="RRD06244.1"/>
    <property type="molecule type" value="Genomic_DNA"/>
</dbReference>
<protein>
    <submittedName>
        <fullName evidence="2">Nuclear transport factor 2 family protein</fullName>
    </submittedName>
</protein>
<name>A0A3P1T9Y0_9ACTN</name>
<dbReference type="RefSeq" id="WP_124843073.1">
    <property type="nucleotide sequence ID" value="NZ_JAUNKP010000020.1"/>
</dbReference>
<dbReference type="SUPFAM" id="SSF54427">
    <property type="entry name" value="NTF2-like"/>
    <property type="match status" value="1"/>
</dbReference>
<dbReference type="OrthoDB" id="8375282at2"/>
<sequence>MSEQTPATVAENWFEALGRGDVPAAMALLDPEVVWHQPGANRFSGKHTGIAGVGNLISGMMEVSQGSFRLTVTGPSMVNGDLVAVPVRFSGERAGESMDMAGIDLLTVVGGRITEFHLFSEDAATEDRFWG</sequence>
<gene>
    <name evidence="2" type="ORF">EII34_03740</name>
</gene>
<evidence type="ECO:0000313" key="2">
    <source>
        <dbReference type="EMBL" id="RRD06244.1"/>
    </source>
</evidence>
<accession>A0A3P1T9Y0</accession>
<dbReference type="InterPro" id="IPR032710">
    <property type="entry name" value="NTF2-like_dom_sf"/>
</dbReference>
<dbReference type="AlphaFoldDB" id="A0A3P1T9Y0"/>
<reference evidence="2 3" key="1">
    <citation type="submission" date="2018-11" db="EMBL/GenBank/DDBJ databases">
        <title>Genomes From Bacteria Associated with the Canine Oral Cavity: a Test Case for Automated Genome-Based Taxonomic Assignment.</title>
        <authorList>
            <person name="Coil D.A."/>
            <person name="Jospin G."/>
            <person name="Darling A.E."/>
            <person name="Wallis C."/>
            <person name="Davis I.J."/>
            <person name="Harris S."/>
            <person name="Eisen J.A."/>
            <person name="Holcombe L.J."/>
            <person name="O'Flynn C."/>
        </authorList>
    </citation>
    <scope>NUCLEOTIDE SEQUENCE [LARGE SCALE GENOMIC DNA]</scope>
    <source>
        <strain evidence="2 3">OH887_COT-365</strain>
    </source>
</reference>
<evidence type="ECO:0000313" key="3">
    <source>
        <dbReference type="Proteomes" id="UP000280819"/>
    </source>
</evidence>